<sequence>MKPIILFLYCCFFTFNPCQAQEKKETKEQNKTQTEKSEPMKQPFDLLNLTFNEDILTILTSAGLQLKDNEETDALTLLGYKKFESTSSKLLTFNGKDLSGTNKKERNNIILYYAEEDNLEDAKENSLGMYQVNLFTSNKADILFNNIENKFGNPKTYELGNIKTFLWVKNDLCFYYFTKDPNENSQDFYRVLFVFNKNNKQWVNFIGALGFSLNLSDALKE</sequence>
<evidence type="ECO:0000313" key="3">
    <source>
        <dbReference type="Proteomes" id="UP000238042"/>
    </source>
</evidence>
<dbReference type="EMBL" id="PSZM01000038">
    <property type="protein sequence ID" value="PQL92358.1"/>
    <property type="molecule type" value="Genomic_DNA"/>
</dbReference>
<comment type="caution">
    <text evidence="2">The sequence shown here is derived from an EMBL/GenBank/DDBJ whole genome shotgun (WGS) entry which is preliminary data.</text>
</comment>
<gene>
    <name evidence="2" type="ORF">C4S77_06715</name>
</gene>
<accession>A0A2S8ACN7</accession>
<dbReference type="AlphaFoldDB" id="A0A2S8ACN7"/>
<dbReference type="RefSeq" id="WP_105246911.1">
    <property type="nucleotide sequence ID" value="NZ_PSZM01000038.1"/>
</dbReference>
<evidence type="ECO:0000256" key="1">
    <source>
        <dbReference type="SAM" id="SignalP"/>
    </source>
</evidence>
<keyword evidence="1" id="KW-0732">Signal</keyword>
<feature type="signal peptide" evidence="1">
    <location>
        <begin position="1"/>
        <end position="20"/>
    </location>
</feature>
<name>A0A2S8ACN7_9FLAO</name>
<dbReference type="OrthoDB" id="1348080at2"/>
<keyword evidence="3" id="KW-1185">Reference proteome</keyword>
<protein>
    <submittedName>
        <fullName evidence="2">Uncharacterized protein</fullName>
    </submittedName>
</protein>
<dbReference type="Proteomes" id="UP000238042">
    <property type="component" value="Unassembled WGS sequence"/>
</dbReference>
<feature type="chain" id="PRO_5015709101" evidence="1">
    <location>
        <begin position="21"/>
        <end position="221"/>
    </location>
</feature>
<reference evidence="2 3" key="1">
    <citation type="submission" date="2018-02" db="EMBL/GenBank/DDBJ databases">
        <title>Genome sequences of Apibacter spp., gut symbionts of Asian honey bees.</title>
        <authorList>
            <person name="Kwong W.K."/>
            <person name="Steele M.I."/>
            <person name="Moran N.A."/>
        </authorList>
    </citation>
    <scope>NUCLEOTIDE SEQUENCE [LARGE SCALE GENOMIC DNA]</scope>
    <source>
        <strain evidence="3">wkB301</strain>
    </source>
</reference>
<evidence type="ECO:0000313" key="2">
    <source>
        <dbReference type="EMBL" id="PQL92358.1"/>
    </source>
</evidence>
<proteinExistence type="predicted"/>
<organism evidence="2 3">
    <name type="scientific">Apibacter adventoris</name>
    <dbReference type="NCBI Taxonomy" id="1679466"/>
    <lineage>
        <taxon>Bacteria</taxon>
        <taxon>Pseudomonadati</taxon>
        <taxon>Bacteroidota</taxon>
        <taxon>Flavobacteriia</taxon>
        <taxon>Flavobacteriales</taxon>
        <taxon>Weeksellaceae</taxon>
        <taxon>Apibacter</taxon>
    </lineage>
</organism>